<dbReference type="AlphaFoldDB" id="A0AA40HJ93"/>
<accession>A0AA40HJ93</accession>
<evidence type="ECO:0000313" key="2">
    <source>
        <dbReference type="EMBL" id="KAK1332168.1"/>
    </source>
</evidence>
<organism evidence="2 3">
    <name type="scientific">Cnephaeus nilssonii</name>
    <name type="common">Northern bat</name>
    <name type="synonym">Eptesicus nilssonii</name>
    <dbReference type="NCBI Taxonomy" id="3371016"/>
    <lineage>
        <taxon>Eukaryota</taxon>
        <taxon>Metazoa</taxon>
        <taxon>Chordata</taxon>
        <taxon>Craniata</taxon>
        <taxon>Vertebrata</taxon>
        <taxon>Euteleostomi</taxon>
        <taxon>Mammalia</taxon>
        <taxon>Eutheria</taxon>
        <taxon>Laurasiatheria</taxon>
        <taxon>Chiroptera</taxon>
        <taxon>Yangochiroptera</taxon>
        <taxon>Vespertilionidae</taxon>
        <taxon>Cnephaeus</taxon>
    </lineage>
</organism>
<evidence type="ECO:0000313" key="3">
    <source>
        <dbReference type="Proteomes" id="UP001177744"/>
    </source>
</evidence>
<dbReference type="EMBL" id="JAULJE010000019">
    <property type="protein sequence ID" value="KAK1332168.1"/>
    <property type="molecule type" value="Genomic_DNA"/>
</dbReference>
<feature type="region of interest" description="Disordered" evidence="1">
    <location>
        <begin position="1"/>
        <end position="28"/>
    </location>
</feature>
<comment type="caution">
    <text evidence="2">The sequence shown here is derived from an EMBL/GenBank/DDBJ whole genome shotgun (WGS) entry which is preliminary data.</text>
</comment>
<reference evidence="2" key="1">
    <citation type="submission" date="2023-06" db="EMBL/GenBank/DDBJ databases">
        <title>Reference genome for the Northern bat (Eptesicus nilssonii), a most northern bat species.</title>
        <authorList>
            <person name="Laine V.N."/>
            <person name="Pulliainen A.T."/>
            <person name="Lilley T.M."/>
        </authorList>
    </citation>
    <scope>NUCLEOTIDE SEQUENCE</scope>
    <source>
        <strain evidence="2">BLF_Eptnil</strain>
        <tissue evidence="2">Kidney</tissue>
    </source>
</reference>
<feature type="region of interest" description="Disordered" evidence="1">
    <location>
        <begin position="50"/>
        <end position="85"/>
    </location>
</feature>
<keyword evidence="3" id="KW-1185">Reference proteome</keyword>
<proteinExistence type="predicted"/>
<sequence>MTQHDIMSRAQEASAQPQPFLSSQQLSRRKPLELPHTCWGTCACPPCSEEMLTPSGPPGRQAPDYLKSSFWGDSGDPNSYGEKLDCRPLGRKSKAHLIKDLPPKYVRELEFEEERDKHHCEQDDSDSEEDLACSFVKMTLATQPLRLEAGAQLKVKVTSAPILSPLQQTLQEAR</sequence>
<feature type="compositionally biased region" description="Low complexity" evidence="1">
    <location>
        <begin position="13"/>
        <end position="26"/>
    </location>
</feature>
<evidence type="ECO:0000256" key="1">
    <source>
        <dbReference type="SAM" id="MobiDB-lite"/>
    </source>
</evidence>
<name>A0AA40HJ93_CNENI</name>
<protein>
    <submittedName>
        <fullName evidence="2">Uncharacterized protein</fullName>
    </submittedName>
</protein>
<dbReference type="Proteomes" id="UP001177744">
    <property type="component" value="Unassembled WGS sequence"/>
</dbReference>
<gene>
    <name evidence="2" type="ORF">QTO34_007854</name>
</gene>